<feature type="domain" description="Aminoglycoside phosphotransferase" evidence="2">
    <location>
        <begin position="80"/>
        <end position="309"/>
    </location>
</feature>
<protein>
    <submittedName>
        <fullName evidence="3">Phosphotransferase enzyme family protein</fullName>
    </submittedName>
</protein>
<dbReference type="PANTHER" id="PTHR21310">
    <property type="entry name" value="AMINOGLYCOSIDE PHOSPHOTRANSFERASE-RELATED-RELATED"/>
    <property type="match status" value="1"/>
</dbReference>
<organism evidence="3 4">
    <name type="scientific">Actinopolymorpha singaporensis</name>
    <dbReference type="NCBI Taxonomy" id="117157"/>
    <lineage>
        <taxon>Bacteria</taxon>
        <taxon>Bacillati</taxon>
        <taxon>Actinomycetota</taxon>
        <taxon>Actinomycetes</taxon>
        <taxon>Propionibacteriales</taxon>
        <taxon>Actinopolymorphaceae</taxon>
        <taxon>Actinopolymorpha</taxon>
    </lineage>
</organism>
<dbReference type="Gene3D" id="3.90.1200.10">
    <property type="match status" value="1"/>
</dbReference>
<evidence type="ECO:0000259" key="2">
    <source>
        <dbReference type="Pfam" id="PF01636"/>
    </source>
</evidence>
<accession>A0A1H1Q0V6</accession>
<dbReference type="InterPro" id="IPR002575">
    <property type="entry name" value="Aminoglycoside_PTrfase"/>
</dbReference>
<dbReference type="AlphaFoldDB" id="A0A1H1Q0V6"/>
<dbReference type="OrthoDB" id="5490445at2"/>
<feature type="region of interest" description="Disordered" evidence="1">
    <location>
        <begin position="53"/>
        <end position="79"/>
    </location>
</feature>
<evidence type="ECO:0000256" key="1">
    <source>
        <dbReference type="SAM" id="MobiDB-lite"/>
    </source>
</evidence>
<dbReference type="InterPro" id="IPR051678">
    <property type="entry name" value="AGP_Transferase"/>
</dbReference>
<dbReference type="GO" id="GO:0016740">
    <property type="term" value="F:transferase activity"/>
    <property type="evidence" value="ECO:0007669"/>
    <property type="project" value="UniProtKB-KW"/>
</dbReference>
<keyword evidence="4" id="KW-1185">Reference proteome</keyword>
<name>A0A1H1Q0V6_9ACTN</name>
<keyword evidence="3" id="KW-0808">Transferase</keyword>
<sequence length="350" mass="38609">MDFQPIERPSEAFQQSVTAEQVVAMTRRAFGTHVQVRAAVELGNGTYNNTYSVDLTDVNTGEDPHESPGEPSGANPRRDRSVILRVAPEPARQSRTDHAFLRNEVASIPHLAPIAALMPRLLATDFSQQVVGRDYVFQSLLHGVPAPEGLAAYPRASWAAFYRNLGAITRVVHDVRGERFGPVSGPAFDTWSEAVAAHLDDLAADLDDLGLDATDVRRLAQVAVAHRTVLDRIREPRLLHGDLWTVNVMLTPGAPEPTVCGVFDCHRCSWGDPEADWSILLAGRRPGTERDAFWEAYGPLTNADEARLRRLIYRASHLAAARLERHRLGNHVGVAESYDEMRELLALLPG</sequence>
<gene>
    <name evidence="3" type="ORF">SAMN04489717_1838</name>
</gene>
<dbReference type="EMBL" id="LT629732">
    <property type="protein sequence ID" value="SDS17036.1"/>
    <property type="molecule type" value="Genomic_DNA"/>
</dbReference>
<evidence type="ECO:0000313" key="3">
    <source>
        <dbReference type="EMBL" id="SDS17036.1"/>
    </source>
</evidence>
<dbReference type="Proteomes" id="UP000198983">
    <property type="component" value="Chromosome I"/>
</dbReference>
<dbReference type="STRING" id="117157.SAMN04489717_1838"/>
<reference evidence="3 4" key="1">
    <citation type="submission" date="2016-10" db="EMBL/GenBank/DDBJ databases">
        <authorList>
            <person name="de Groot N.N."/>
        </authorList>
    </citation>
    <scope>NUCLEOTIDE SEQUENCE [LARGE SCALE GENOMIC DNA]</scope>
    <source>
        <strain evidence="3 4">DSM 22024</strain>
    </source>
</reference>
<dbReference type="RefSeq" id="WP_092652363.1">
    <property type="nucleotide sequence ID" value="NZ_LT629732.1"/>
</dbReference>
<dbReference type="Pfam" id="PF01636">
    <property type="entry name" value="APH"/>
    <property type="match status" value="1"/>
</dbReference>
<dbReference type="SUPFAM" id="SSF56112">
    <property type="entry name" value="Protein kinase-like (PK-like)"/>
    <property type="match status" value="1"/>
</dbReference>
<proteinExistence type="predicted"/>
<dbReference type="InterPro" id="IPR011009">
    <property type="entry name" value="Kinase-like_dom_sf"/>
</dbReference>
<evidence type="ECO:0000313" key="4">
    <source>
        <dbReference type="Proteomes" id="UP000198983"/>
    </source>
</evidence>
<dbReference type="PANTHER" id="PTHR21310:SF15">
    <property type="entry name" value="AMINOGLYCOSIDE PHOSPHOTRANSFERASE DOMAIN-CONTAINING PROTEIN"/>
    <property type="match status" value="1"/>
</dbReference>